<feature type="transmembrane region" description="Helical" evidence="1">
    <location>
        <begin position="124"/>
        <end position="146"/>
    </location>
</feature>
<keyword evidence="1" id="KW-1133">Transmembrane helix</keyword>
<dbReference type="AlphaFoldDB" id="A0A7S3ZCX4"/>
<proteinExistence type="predicted"/>
<organism evidence="2">
    <name type="scientific">Lotharella globosa</name>
    <dbReference type="NCBI Taxonomy" id="91324"/>
    <lineage>
        <taxon>Eukaryota</taxon>
        <taxon>Sar</taxon>
        <taxon>Rhizaria</taxon>
        <taxon>Cercozoa</taxon>
        <taxon>Chlorarachniophyceae</taxon>
        <taxon>Lotharella</taxon>
    </lineage>
</organism>
<accession>A0A7S3ZCX4</accession>
<keyword evidence="1" id="KW-0812">Transmembrane</keyword>
<sequence>MRPRRKNMIYWVISTAWVLLIYLIYGQALSALSYDLGVHLGTQLPADIITEIGVAFFLGFAIVDAIVYIPLFLVSLVGFWAMYTWWWVLFSAALGISLYWPIACLATMTFLQNEPTWKLPNEEYRTYSVVLPCISIWATWGLWLMLAEASSYSSSPPVTGATAKSPNAAGLSSPWSWWVIQFPGWALLGFLIASQALTACVSYEYGVYLGTEEPPDQVTPVGAGFLYGFTVADVMASIPLLLLGLIGHWRGEIWANVVLAASLGILMYWALVPWTAVVSARDAAEWKLVHELPYWATIGIVVPWAVTSLWLIAEPVQLNYRRGIVLKEE</sequence>
<protein>
    <submittedName>
        <fullName evidence="2">Uncharacterized protein</fullName>
    </submittedName>
</protein>
<gene>
    <name evidence="2" type="ORF">LGLO00237_LOCUS31126</name>
</gene>
<evidence type="ECO:0000313" key="2">
    <source>
        <dbReference type="EMBL" id="CAE0679343.1"/>
    </source>
</evidence>
<dbReference type="EMBL" id="HBIV01044357">
    <property type="protein sequence ID" value="CAE0679343.1"/>
    <property type="molecule type" value="Transcribed_RNA"/>
</dbReference>
<keyword evidence="1" id="KW-0472">Membrane</keyword>
<feature type="transmembrane region" description="Helical" evidence="1">
    <location>
        <begin position="292"/>
        <end position="313"/>
    </location>
</feature>
<feature type="transmembrane region" description="Helical" evidence="1">
    <location>
        <begin position="185"/>
        <end position="205"/>
    </location>
</feature>
<name>A0A7S3ZCX4_9EUKA</name>
<evidence type="ECO:0000256" key="1">
    <source>
        <dbReference type="SAM" id="Phobius"/>
    </source>
</evidence>
<feature type="transmembrane region" description="Helical" evidence="1">
    <location>
        <begin position="85"/>
        <end position="112"/>
    </location>
</feature>
<feature type="transmembrane region" description="Helical" evidence="1">
    <location>
        <begin position="48"/>
        <end position="73"/>
    </location>
</feature>
<feature type="transmembrane region" description="Helical" evidence="1">
    <location>
        <begin position="253"/>
        <end position="272"/>
    </location>
</feature>
<reference evidence="2" key="1">
    <citation type="submission" date="2021-01" db="EMBL/GenBank/DDBJ databases">
        <authorList>
            <person name="Corre E."/>
            <person name="Pelletier E."/>
            <person name="Niang G."/>
            <person name="Scheremetjew M."/>
            <person name="Finn R."/>
            <person name="Kale V."/>
            <person name="Holt S."/>
            <person name="Cochrane G."/>
            <person name="Meng A."/>
            <person name="Brown T."/>
            <person name="Cohen L."/>
        </authorList>
    </citation>
    <scope>NUCLEOTIDE SEQUENCE</scope>
    <source>
        <strain evidence="2">CCCM811</strain>
    </source>
</reference>
<feature type="transmembrane region" description="Helical" evidence="1">
    <location>
        <begin position="225"/>
        <end position="246"/>
    </location>
</feature>
<feature type="transmembrane region" description="Helical" evidence="1">
    <location>
        <begin position="9"/>
        <end position="28"/>
    </location>
</feature>